<sequence length="273" mass="30372">MMTTKIVLSVCAILSSVFACPDHGFHPNTGTTLRKRADGQDWAYEASFNWGSINSNYSLCQTGTTQSPIPLLLSQGISLTHTPTFNFPPASTGTWGNWGYGPGFTLNTNATEKATVTFQDNNDGNNETAILKGWHIHAPADHSVQGDRSKAELHMVFGDKNGADRAVFAFRIDPGNTESKFFQQLPPMISWENKTEVKNTSIQNRLAIAEVNAFAEFWTYRGSLTSPPCREGIRWYVARNFLFVSNRQMQDILAVSTYSARAEQEVWLHAINV</sequence>
<dbReference type="InterPro" id="IPR041891">
    <property type="entry name" value="Alpha_CA_prokaryot-like"/>
</dbReference>
<dbReference type="CDD" id="cd03124">
    <property type="entry name" value="alpha_CA_prokaryotic_like"/>
    <property type="match status" value="1"/>
</dbReference>
<dbReference type="InterPro" id="IPR023561">
    <property type="entry name" value="Carbonic_anhydrase_a-class"/>
</dbReference>
<dbReference type="GO" id="GO:0004089">
    <property type="term" value="F:carbonate dehydratase activity"/>
    <property type="evidence" value="ECO:0007669"/>
    <property type="project" value="InterPro"/>
</dbReference>
<dbReference type="SUPFAM" id="SSF51069">
    <property type="entry name" value="Carbonic anhydrase"/>
    <property type="match status" value="1"/>
</dbReference>
<evidence type="ECO:0000256" key="1">
    <source>
        <dbReference type="SAM" id="SignalP"/>
    </source>
</evidence>
<feature type="chain" id="PRO_5022169439" description="Alpha-carbonic anhydrase domain-containing protein" evidence="1">
    <location>
        <begin position="20"/>
        <end position="273"/>
    </location>
</feature>
<evidence type="ECO:0000313" key="4">
    <source>
        <dbReference type="Proteomes" id="UP000316270"/>
    </source>
</evidence>
<dbReference type="PROSITE" id="PS51144">
    <property type="entry name" value="ALPHA_CA_2"/>
    <property type="match status" value="1"/>
</dbReference>
<evidence type="ECO:0000313" key="3">
    <source>
        <dbReference type="EMBL" id="QDS77607.1"/>
    </source>
</evidence>
<dbReference type="GO" id="GO:0008270">
    <property type="term" value="F:zinc ion binding"/>
    <property type="evidence" value="ECO:0007669"/>
    <property type="project" value="InterPro"/>
</dbReference>
<protein>
    <recommendedName>
        <fullName evidence="2">Alpha-carbonic anhydrase domain-containing protein</fullName>
    </recommendedName>
</protein>
<evidence type="ECO:0000259" key="2">
    <source>
        <dbReference type="PROSITE" id="PS51144"/>
    </source>
</evidence>
<dbReference type="InterPro" id="IPR036398">
    <property type="entry name" value="CA_dom_sf"/>
</dbReference>
<gene>
    <name evidence="3" type="ORF">FKW77_002029</name>
</gene>
<dbReference type="STRING" id="50376.A0A517LPQ3"/>
<dbReference type="Pfam" id="PF00194">
    <property type="entry name" value="Carb_anhydrase"/>
    <property type="match status" value="1"/>
</dbReference>
<feature type="domain" description="Alpha-carbonic anhydrase" evidence="2">
    <location>
        <begin position="40"/>
        <end position="273"/>
    </location>
</feature>
<dbReference type="PANTHER" id="PTHR18952">
    <property type="entry name" value="CARBONIC ANHYDRASE"/>
    <property type="match status" value="1"/>
</dbReference>
<dbReference type="OrthoDB" id="429145at2759"/>
<name>A0A517LPQ3_9PEZI</name>
<dbReference type="PROSITE" id="PS51257">
    <property type="entry name" value="PROKAR_LIPOPROTEIN"/>
    <property type="match status" value="1"/>
</dbReference>
<keyword evidence="4" id="KW-1185">Reference proteome</keyword>
<proteinExistence type="predicted"/>
<feature type="signal peptide" evidence="1">
    <location>
        <begin position="1"/>
        <end position="19"/>
    </location>
</feature>
<dbReference type="SMART" id="SM01057">
    <property type="entry name" value="Carb_anhydrase"/>
    <property type="match status" value="1"/>
</dbReference>
<accession>A0A517LPQ3</accession>
<organism evidence="3 4">
    <name type="scientific">Venturia effusa</name>
    <dbReference type="NCBI Taxonomy" id="50376"/>
    <lineage>
        <taxon>Eukaryota</taxon>
        <taxon>Fungi</taxon>
        <taxon>Dikarya</taxon>
        <taxon>Ascomycota</taxon>
        <taxon>Pezizomycotina</taxon>
        <taxon>Dothideomycetes</taxon>
        <taxon>Pleosporomycetidae</taxon>
        <taxon>Venturiales</taxon>
        <taxon>Venturiaceae</taxon>
        <taxon>Venturia</taxon>
    </lineage>
</organism>
<dbReference type="AlphaFoldDB" id="A0A517LPQ3"/>
<keyword evidence="1" id="KW-0732">Signal</keyword>
<dbReference type="EMBL" id="CP042202">
    <property type="protein sequence ID" value="QDS77607.1"/>
    <property type="molecule type" value="Genomic_DNA"/>
</dbReference>
<reference evidence="3 4" key="1">
    <citation type="submission" date="2019-07" db="EMBL/GenBank/DDBJ databases">
        <title>Finished genome of Venturia effusa.</title>
        <authorList>
            <person name="Young C.A."/>
            <person name="Cox M.P."/>
            <person name="Ganley A.R.D."/>
            <person name="David W.J."/>
        </authorList>
    </citation>
    <scope>NUCLEOTIDE SEQUENCE [LARGE SCALE GENOMIC DNA]</scope>
    <source>
        <strain evidence="4">albino</strain>
    </source>
</reference>
<dbReference type="Proteomes" id="UP000316270">
    <property type="component" value="Chromosome 18"/>
</dbReference>
<dbReference type="InterPro" id="IPR001148">
    <property type="entry name" value="CA_dom"/>
</dbReference>
<dbReference type="PANTHER" id="PTHR18952:SF274">
    <property type="entry name" value="ALPHA-CARBONIC ANHYDRASE DOMAIN-CONTAINING PROTEIN"/>
    <property type="match status" value="1"/>
</dbReference>
<dbReference type="Gene3D" id="3.10.200.10">
    <property type="entry name" value="Alpha carbonic anhydrase"/>
    <property type="match status" value="1"/>
</dbReference>